<dbReference type="AlphaFoldDB" id="A0AAD6UMI6"/>
<gene>
    <name evidence="1" type="ORF">GGX14DRAFT_407681</name>
</gene>
<dbReference type="Proteomes" id="UP001219525">
    <property type="component" value="Unassembled WGS sequence"/>
</dbReference>
<proteinExistence type="predicted"/>
<comment type="caution">
    <text evidence="1">The sequence shown here is derived from an EMBL/GenBank/DDBJ whole genome shotgun (WGS) entry which is preliminary data.</text>
</comment>
<protein>
    <submittedName>
        <fullName evidence="1">Uncharacterized protein</fullName>
    </submittedName>
</protein>
<sequence>MSIGAQLSDLTSLPYDFVVGTTQLAINKAMLNYVQETTFPTVQVCWASNDAGVPVLGDCATLLSDSGVDFFSFANTTISPSNPAFGELVAANFYGAVEVEIGIPGGVDVSTLPDIINLDGGERDVGFQMYCKEFHVIWFSANIKNLGYTSAVQGPQFPWVYNATVNLDLQSTAQNSFGNLPPAVKAQVNNLQASGAAFSVQQLLFDLSTPGLAGSANLIGLGIAPGTTIYELLNQDFLPAYMAAMEAAQSPVLGFAVVPANGPASTLTMTGFNFEVMPYLDSNGGTVVNPSLIERELYSLNYVCVTGGRAVPPNTPLKWNWVDQSQLANGQTPPDGAIAIARNQFAATIEGQLTSVATQMSMLPSTTVNFVASEAAWVFTYQLTTGQTPTVVAPASTTGATVMSFTHSDSSSDIAGASGAPSAKTGLNTNYNMTVEFSGAAVTITQHMVVFMLCEALGTSASGNIYDKTYVDTYALSANGGPQLVVTHTTSFHDDSVVPSVNPVLNAFLDVNGVINNIDAAVTPWLNNIFLDDLPVNLVQNFIFPGGNTFNFTGVVFSQHQDLVASINYII</sequence>
<name>A0AAD6UMI6_9AGAR</name>
<evidence type="ECO:0000313" key="2">
    <source>
        <dbReference type="Proteomes" id="UP001219525"/>
    </source>
</evidence>
<dbReference type="EMBL" id="JARJCW010000142">
    <property type="protein sequence ID" value="KAJ7190817.1"/>
    <property type="molecule type" value="Genomic_DNA"/>
</dbReference>
<keyword evidence="2" id="KW-1185">Reference proteome</keyword>
<reference evidence="1" key="1">
    <citation type="submission" date="2023-03" db="EMBL/GenBank/DDBJ databases">
        <title>Massive genome expansion in bonnet fungi (Mycena s.s.) driven by repeated elements and novel gene families across ecological guilds.</title>
        <authorList>
            <consortium name="Lawrence Berkeley National Laboratory"/>
            <person name="Harder C.B."/>
            <person name="Miyauchi S."/>
            <person name="Viragh M."/>
            <person name="Kuo A."/>
            <person name="Thoen E."/>
            <person name="Andreopoulos B."/>
            <person name="Lu D."/>
            <person name="Skrede I."/>
            <person name="Drula E."/>
            <person name="Henrissat B."/>
            <person name="Morin E."/>
            <person name="Kohler A."/>
            <person name="Barry K."/>
            <person name="LaButti K."/>
            <person name="Morin E."/>
            <person name="Salamov A."/>
            <person name="Lipzen A."/>
            <person name="Mereny Z."/>
            <person name="Hegedus B."/>
            <person name="Baldrian P."/>
            <person name="Stursova M."/>
            <person name="Weitz H."/>
            <person name="Taylor A."/>
            <person name="Grigoriev I.V."/>
            <person name="Nagy L.G."/>
            <person name="Martin F."/>
            <person name="Kauserud H."/>
        </authorList>
    </citation>
    <scope>NUCLEOTIDE SEQUENCE</scope>
    <source>
        <strain evidence="1">9144</strain>
    </source>
</reference>
<accession>A0AAD6UMI6</accession>
<organism evidence="1 2">
    <name type="scientific">Mycena pura</name>
    <dbReference type="NCBI Taxonomy" id="153505"/>
    <lineage>
        <taxon>Eukaryota</taxon>
        <taxon>Fungi</taxon>
        <taxon>Dikarya</taxon>
        <taxon>Basidiomycota</taxon>
        <taxon>Agaricomycotina</taxon>
        <taxon>Agaricomycetes</taxon>
        <taxon>Agaricomycetidae</taxon>
        <taxon>Agaricales</taxon>
        <taxon>Marasmiineae</taxon>
        <taxon>Mycenaceae</taxon>
        <taxon>Mycena</taxon>
    </lineage>
</organism>
<evidence type="ECO:0000313" key="1">
    <source>
        <dbReference type="EMBL" id="KAJ7190817.1"/>
    </source>
</evidence>